<reference evidence="2" key="1">
    <citation type="submission" date="2022-07" db="EMBL/GenBank/DDBJ databases">
        <title>The complete mitochondrial genome of symbiochlorium hainandiaet.</title>
        <authorList>
            <person name="Yang F.F."/>
        </authorList>
    </citation>
    <scope>NUCLEOTIDE SEQUENCE</scope>
</reference>
<keyword evidence="2" id="KW-0496">Mitochondrion</keyword>
<dbReference type="AlphaFoldDB" id="A0A976YD90"/>
<organism evidence="2">
    <name type="scientific">Symbiochloris sp. SG-2018</name>
    <dbReference type="NCBI Taxonomy" id="2126034"/>
    <lineage>
        <taxon>Eukaryota</taxon>
        <taxon>Viridiplantae</taxon>
        <taxon>Chlorophyta</taxon>
        <taxon>core chlorophytes</taxon>
        <taxon>Trebouxiophyceae</taxon>
        <taxon>Trebouxiales</taxon>
        <taxon>Trebouxiaceae</taxon>
        <taxon>Symbiochloris</taxon>
    </lineage>
</organism>
<keyword evidence="1" id="KW-0472">Membrane</keyword>
<protein>
    <submittedName>
        <fullName evidence="2">ATP synthase F0 subunit b</fullName>
    </submittedName>
</protein>
<proteinExistence type="predicted"/>
<keyword evidence="1" id="KW-0812">Transmembrane</keyword>
<dbReference type="EMBL" id="ON897766">
    <property type="protein sequence ID" value="UVF37882.1"/>
    <property type="molecule type" value="Genomic_DNA"/>
</dbReference>
<geneLocation type="mitochondrion" evidence="2"/>
<evidence type="ECO:0000256" key="1">
    <source>
        <dbReference type="SAM" id="Phobius"/>
    </source>
</evidence>
<dbReference type="GeneID" id="74895807"/>
<gene>
    <name evidence="2" type="primary">atp4</name>
</gene>
<accession>A0A976YD90</accession>
<keyword evidence="1" id="KW-1133">Transmembrane helix</keyword>
<evidence type="ECO:0000313" key="2">
    <source>
        <dbReference type="EMBL" id="UVF37882.1"/>
    </source>
</evidence>
<name>A0A976YD90_9CHLO</name>
<feature type="transmembrane region" description="Helical" evidence="1">
    <location>
        <begin position="26"/>
        <end position="46"/>
    </location>
</feature>
<sequence>MNQFIYIILFISLLFANKIVILNEEIIIMLCFFFIVQFALSHQVILGENVIQKMIDDVIELKKVELKKNFVLLQEKTIQPVLKEYTECISSSKEMLLAYEQSFSQSITLPEKQLQMLNNTPKKQLNSLMNQLKNQSDKKSIKLKENFKFFLKGHKSSK</sequence>
<dbReference type="RefSeq" id="YP_010470394.1">
    <property type="nucleotide sequence ID" value="NC_066038.1"/>
</dbReference>